<dbReference type="EMBL" id="QDEB01130528">
    <property type="protein sequence ID" value="RZB39174.1"/>
    <property type="molecule type" value="Genomic_DNA"/>
</dbReference>
<dbReference type="InterPro" id="IPR037695">
    <property type="entry name" value="IQUB"/>
</dbReference>
<keyword evidence="4 5" id="KW-0472">Membrane</keyword>
<dbReference type="GO" id="GO:0016020">
    <property type="term" value="C:membrane"/>
    <property type="evidence" value="ECO:0007669"/>
    <property type="project" value="UniProtKB-SubCell"/>
</dbReference>
<feature type="domain" description="IQ motif and ubiquitin-like" evidence="6">
    <location>
        <begin position="649"/>
        <end position="776"/>
    </location>
</feature>
<accession>A0A482V7K9</accession>
<organism evidence="7 8">
    <name type="scientific">Asbolus verrucosus</name>
    <name type="common">Desert ironclad beetle</name>
    <dbReference type="NCBI Taxonomy" id="1661398"/>
    <lineage>
        <taxon>Eukaryota</taxon>
        <taxon>Metazoa</taxon>
        <taxon>Ecdysozoa</taxon>
        <taxon>Arthropoda</taxon>
        <taxon>Hexapoda</taxon>
        <taxon>Insecta</taxon>
        <taxon>Pterygota</taxon>
        <taxon>Neoptera</taxon>
        <taxon>Endopterygota</taxon>
        <taxon>Coleoptera</taxon>
        <taxon>Polyphaga</taxon>
        <taxon>Cucujiformia</taxon>
        <taxon>Tenebrionidae</taxon>
        <taxon>Pimeliinae</taxon>
        <taxon>Asbolus</taxon>
    </lineage>
</organism>
<dbReference type="GO" id="GO:0060271">
    <property type="term" value="P:cilium assembly"/>
    <property type="evidence" value="ECO:0007669"/>
    <property type="project" value="TreeGrafter"/>
</dbReference>
<dbReference type="InterPro" id="IPR057887">
    <property type="entry name" value="IQUB_helical"/>
</dbReference>
<feature type="transmembrane region" description="Helical" evidence="5">
    <location>
        <begin position="29"/>
        <end position="49"/>
    </location>
</feature>
<keyword evidence="3 5" id="KW-1133">Transmembrane helix</keyword>
<sequence>MAQSVSDYYDGSRLLSGLSEYLGISVDKVNFVVSQFVALLLASLFRTVLHPSKVSAATRHGFGLIFALVIGYFCFGIQAIHLAALPAACYLVIRTQSPEVMQRMVLAVSLFYLSLIHLHRQIYDYGSYNLDITGPLMVITQKVTSLAFSLHDGLTKSEDEMSKSQKLYAVRKLPTALEYFSFTLHFPSLMAGPVIFYKDYMDFIDGSNLKSPVASDRMSESDTIVIEPSPMWAVCKKIVVAVMCAVMFVKFLPMFPISRVKDDDFVENTSVTQKIVYLFVSTTLVRFKYYFAWTLADAICNNAGIGYNGIDENGSAKWDKFSNVDILKYESYNECMAVGDLKSLLVNVCNITASNMILYFEETELKDDVILKELGAEPFGVLELRLVSRNPEDKISIDDAFREYTVVPDVITVRVQTSEEGIKDVVVEVENRAILKPFLGGYFDKHTGLEYHHGYSQTGPPKPKVPPELRNHRDTQTYFMRNRKLDMEYSQATQMTSDDIWIPNVTDKIITAGPYETAEEREKRLDIEGKVRTIQRYFRAWLTSRRLKELSAEYHKRLQLMLEREALEKKEDMERKKRDLISRVFPRTAADFSMLYAMTERWKKAEIKRIISMHCGPAKIAEFYMLLEKEIEILRSIEALRMKLKDDRKLQKEIDFFKTIGDPWTFLSSYKKIPVVMDTLETQKGRTYRELYETVSDRNLNPSERMLVLLELKRGLESHNCVISNELIDLIDRACELLARGFGGKDIETLQMRIDGLLLHHFELTECNEGVTNRYNRLAEKSMKENMFYCQCCHKLKPIESCAVGIKTNVAKICTTCKFIDRSEPWIDISPYRFILRQIRRTERLLYAHSSIAFILQDKDIYYIVVHIWHAHSALSECDNIYLLRLVRWDRTRDWSPWNCILLTAEEAKAHLKIERLEDFATNLRESIEAWNLGTNRWLRMVVYERVHGYPMVLTYALSALWHGFYPGYYITFANGALFTIASRTMRRTVRNYFLANAETKFFYDAITFVATRILMTYMVF</sequence>
<dbReference type="STRING" id="1661398.A0A482V7K9"/>
<evidence type="ECO:0000256" key="5">
    <source>
        <dbReference type="SAM" id="Phobius"/>
    </source>
</evidence>
<dbReference type="PANTHER" id="PTHR21074:SF0">
    <property type="entry name" value="IQ AND UBIQUITIN-LIKE DOMAIN-CONTAINING PROTEIN"/>
    <property type="match status" value="1"/>
</dbReference>
<dbReference type="Pfam" id="PF03062">
    <property type="entry name" value="MBOAT"/>
    <property type="match status" value="2"/>
</dbReference>
<evidence type="ECO:0000313" key="8">
    <source>
        <dbReference type="Proteomes" id="UP000292052"/>
    </source>
</evidence>
<dbReference type="OrthoDB" id="10265862at2759"/>
<feature type="transmembrane region" description="Helical" evidence="5">
    <location>
        <begin position="1002"/>
        <end position="1020"/>
    </location>
</feature>
<keyword evidence="2 5" id="KW-0812">Transmembrane</keyword>
<reference evidence="7 8" key="1">
    <citation type="submission" date="2017-03" db="EMBL/GenBank/DDBJ databases">
        <title>Genome of the blue death feigning beetle - Asbolus verrucosus.</title>
        <authorList>
            <person name="Rider S.D."/>
        </authorList>
    </citation>
    <scope>NUCLEOTIDE SEQUENCE [LARGE SCALE GENOMIC DNA]</scope>
    <source>
        <strain evidence="7">Butters</strain>
        <tissue evidence="7">Head and leg muscle</tissue>
    </source>
</reference>
<comment type="subcellular location">
    <subcellularLocation>
        <location evidence="1">Membrane</location>
        <topology evidence="1">Multi-pass membrane protein</topology>
    </subcellularLocation>
</comment>
<evidence type="ECO:0000256" key="4">
    <source>
        <dbReference type="ARBA" id="ARBA00023136"/>
    </source>
</evidence>
<evidence type="ECO:0000256" key="1">
    <source>
        <dbReference type="ARBA" id="ARBA00004141"/>
    </source>
</evidence>
<evidence type="ECO:0000259" key="6">
    <source>
        <dbReference type="Pfam" id="PF25805"/>
    </source>
</evidence>
<evidence type="ECO:0000313" key="7">
    <source>
        <dbReference type="EMBL" id="RZB39174.1"/>
    </source>
</evidence>
<dbReference type="CDD" id="cd17039">
    <property type="entry name" value="Ubl_ubiquitin_like"/>
    <property type="match status" value="1"/>
</dbReference>
<name>A0A482V7K9_ASBVE</name>
<feature type="non-terminal residue" evidence="7">
    <location>
        <position position="1021"/>
    </location>
</feature>
<dbReference type="Proteomes" id="UP000292052">
    <property type="component" value="Unassembled WGS sequence"/>
</dbReference>
<comment type="caution">
    <text evidence="7">The sequence shown here is derived from an EMBL/GenBank/DDBJ whole genome shotgun (WGS) entry which is preliminary data.</text>
</comment>
<dbReference type="GO" id="GO:0030317">
    <property type="term" value="P:flagellated sperm motility"/>
    <property type="evidence" value="ECO:0007669"/>
    <property type="project" value="TreeGrafter"/>
</dbReference>
<feature type="transmembrane region" description="Helical" evidence="5">
    <location>
        <begin position="238"/>
        <end position="255"/>
    </location>
</feature>
<feature type="transmembrane region" description="Helical" evidence="5">
    <location>
        <begin position="960"/>
        <end position="981"/>
    </location>
</feature>
<dbReference type="GO" id="GO:0031514">
    <property type="term" value="C:motile cilium"/>
    <property type="evidence" value="ECO:0007669"/>
    <property type="project" value="TreeGrafter"/>
</dbReference>
<evidence type="ECO:0000256" key="3">
    <source>
        <dbReference type="ARBA" id="ARBA00022989"/>
    </source>
</evidence>
<feature type="transmembrane region" description="Helical" evidence="5">
    <location>
        <begin position="100"/>
        <end position="118"/>
    </location>
</feature>
<dbReference type="InterPro" id="IPR004299">
    <property type="entry name" value="MBOAT_fam"/>
</dbReference>
<dbReference type="AlphaFoldDB" id="A0A482V7K9"/>
<dbReference type="SUPFAM" id="SSF54236">
    <property type="entry name" value="Ubiquitin-like"/>
    <property type="match status" value="1"/>
</dbReference>
<proteinExistence type="predicted"/>
<evidence type="ECO:0000256" key="2">
    <source>
        <dbReference type="ARBA" id="ARBA00022692"/>
    </source>
</evidence>
<keyword evidence="8" id="KW-1185">Reference proteome</keyword>
<dbReference type="GO" id="GO:0001669">
    <property type="term" value="C:acrosomal vesicle"/>
    <property type="evidence" value="ECO:0007669"/>
    <property type="project" value="TreeGrafter"/>
</dbReference>
<dbReference type="InterPro" id="IPR029071">
    <property type="entry name" value="Ubiquitin-like_domsf"/>
</dbReference>
<gene>
    <name evidence="7" type="ORF">BDFB_002149</name>
</gene>
<protein>
    <submittedName>
        <fullName evidence="7">IQ and ubiquitin-like domain-containing protein</fullName>
    </submittedName>
</protein>
<dbReference type="Pfam" id="PF25805">
    <property type="entry name" value="IQUB"/>
    <property type="match status" value="1"/>
</dbReference>
<feature type="transmembrane region" description="Helical" evidence="5">
    <location>
        <begin position="61"/>
        <end position="80"/>
    </location>
</feature>
<dbReference type="PANTHER" id="PTHR21074">
    <property type="entry name" value="IQ AND UBIQUITIN-LIKE DOMAIN-CONTAINING PROTEIN"/>
    <property type="match status" value="1"/>
</dbReference>